<dbReference type="NCBIfam" id="NF008107">
    <property type="entry name" value="PRK10853.1"/>
    <property type="match status" value="1"/>
</dbReference>
<dbReference type="InterPro" id="IPR006504">
    <property type="entry name" value="Tscrpt_reg_Spx/MgsR"/>
</dbReference>
<dbReference type="InterPro" id="IPR006660">
    <property type="entry name" value="Arsenate_reductase-like"/>
</dbReference>
<evidence type="ECO:0000313" key="3">
    <source>
        <dbReference type="EMBL" id="SHG24137.1"/>
    </source>
</evidence>
<name>A0A1M5I7I6_9BACT</name>
<proteinExistence type="inferred from homology"/>
<dbReference type="Pfam" id="PF03960">
    <property type="entry name" value="ArsC"/>
    <property type="match status" value="1"/>
</dbReference>
<dbReference type="OrthoDB" id="9794155at2"/>
<dbReference type="EMBL" id="FQUO01000022">
    <property type="protein sequence ID" value="SHG24137.1"/>
    <property type="molecule type" value="Genomic_DNA"/>
</dbReference>
<dbReference type="PANTHER" id="PTHR30041:SF8">
    <property type="entry name" value="PROTEIN YFFB"/>
    <property type="match status" value="1"/>
</dbReference>
<dbReference type="PANTHER" id="PTHR30041">
    <property type="entry name" value="ARSENATE REDUCTASE"/>
    <property type="match status" value="1"/>
</dbReference>
<sequence>MIKVYGILNCNTVKKATTWLQQHNIAFTFHDYKKQGITEKQLQQWAAELGFEKLVNTKGTTWRGLSDVEKATAATEAGALKLMQEKTSVIKRPLIEKDGKTLCLGYDEAAYRQALL</sequence>
<dbReference type="NCBIfam" id="TIGR01617">
    <property type="entry name" value="arsC_related"/>
    <property type="match status" value="1"/>
</dbReference>
<dbReference type="Gene3D" id="3.40.30.10">
    <property type="entry name" value="Glutaredoxin"/>
    <property type="match status" value="1"/>
</dbReference>
<dbReference type="PROSITE" id="PS51353">
    <property type="entry name" value="ARSC"/>
    <property type="match status" value="1"/>
</dbReference>
<dbReference type="CDD" id="cd03035">
    <property type="entry name" value="ArsC_Yffb"/>
    <property type="match status" value="1"/>
</dbReference>
<protein>
    <submittedName>
        <fullName evidence="3">Transcriptional regulator, Spx/MgsR family</fullName>
    </submittedName>
</protein>
<reference evidence="3 4" key="1">
    <citation type="submission" date="2016-11" db="EMBL/GenBank/DDBJ databases">
        <authorList>
            <person name="Jaros S."/>
            <person name="Januszkiewicz K."/>
            <person name="Wedrychowicz H."/>
        </authorList>
    </citation>
    <scope>NUCLEOTIDE SEQUENCE [LARGE SCALE GENOMIC DNA]</scope>
    <source>
        <strain evidence="3 4">DSM 26897</strain>
    </source>
</reference>
<dbReference type="AlphaFoldDB" id="A0A1M5I7I6"/>
<gene>
    <name evidence="3" type="ORF">SAMN05444008_12231</name>
</gene>
<dbReference type="InterPro" id="IPR036249">
    <property type="entry name" value="Thioredoxin-like_sf"/>
</dbReference>
<evidence type="ECO:0000256" key="2">
    <source>
        <dbReference type="PROSITE-ProRule" id="PRU01282"/>
    </source>
</evidence>
<dbReference type="RefSeq" id="WP_073047853.1">
    <property type="nucleotide sequence ID" value="NZ_FQUO01000022.1"/>
</dbReference>
<dbReference type="SUPFAM" id="SSF52833">
    <property type="entry name" value="Thioredoxin-like"/>
    <property type="match status" value="1"/>
</dbReference>
<dbReference type="STRING" id="1302690.BUE76_15880"/>
<keyword evidence="4" id="KW-1185">Reference proteome</keyword>
<comment type="similarity">
    <text evidence="1 2">Belongs to the ArsC family.</text>
</comment>
<evidence type="ECO:0000313" key="4">
    <source>
        <dbReference type="Proteomes" id="UP000184368"/>
    </source>
</evidence>
<organism evidence="3 4">
    <name type="scientific">Cnuella takakiae</name>
    <dbReference type="NCBI Taxonomy" id="1302690"/>
    <lineage>
        <taxon>Bacteria</taxon>
        <taxon>Pseudomonadati</taxon>
        <taxon>Bacteroidota</taxon>
        <taxon>Chitinophagia</taxon>
        <taxon>Chitinophagales</taxon>
        <taxon>Chitinophagaceae</taxon>
        <taxon>Cnuella</taxon>
    </lineage>
</organism>
<accession>A0A1M5I7I6</accession>
<evidence type="ECO:0000256" key="1">
    <source>
        <dbReference type="ARBA" id="ARBA00007198"/>
    </source>
</evidence>
<dbReference type="Proteomes" id="UP000184368">
    <property type="component" value="Unassembled WGS sequence"/>
</dbReference>